<dbReference type="SUPFAM" id="SSF69340">
    <property type="entry name" value="C-terminal domain of adenylylcyclase associated protein"/>
    <property type="match status" value="1"/>
</dbReference>
<dbReference type="InterPro" id="IPR036223">
    <property type="entry name" value="CAP_C_sf"/>
</dbReference>
<dbReference type="EMBL" id="JAPFFF010000003">
    <property type="protein sequence ID" value="KAK8893984.1"/>
    <property type="molecule type" value="Genomic_DNA"/>
</dbReference>
<dbReference type="Gene3D" id="2.160.20.70">
    <property type="match status" value="1"/>
</dbReference>
<dbReference type="InterPro" id="IPR016098">
    <property type="entry name" value="CAP/MinC_C"/>
</dbReference>
<sequence length="540" mass="61314">MSGYRLWLSWETFEVAAINSLLTADITLEKIKQLAEKLQPLTESVSYDKWKTAVTSVFRLNDNQVQALYATLTCFLTKDAQQALIQSQVYLTEKSCLPSFFTRGTDILCYLFAIFVKKKFRGVSELSNLEMFPNRKEESSQRLKTTNREVSLSAPAITNRLKLTITKEQSLYPLMVRFFYNKLPQFLSIYAPDGLTRQHVESFSLLVHGGPDFAHKANSLANLMGLFKNDEQVEPVENLINHVKALLTLSKSSEDLLNRYDQNIVPTSPLAYRPFASSLRQAEQIEGATLDKPLLFEYEATHTQEPPKYILEVPETPCDVHIYNYRHATVYICSSVSTVFITRCRDSTIFVGAAVAIHLDNCQNVKIICATRMAHIEACERCTCYFLINTRPIVTRNCSRLVFAPYNALYTKFGLDTLCTGINPQLNLWDQPIVLGSFGGSLFEKISPANFRIFVVPMSWANVNPIINTQIPDQYLAELEKKKNSILTLKSDLEIIKGKDPKLYEQLVDKIHKTGSKCITEGGQMQEIIWLTNRCQNDAS</sequence>
<keyword evidence="4" id="KW-1185">Reference proteome</keyword>
<dbReference type="InterPro" id="IPR012945">
    <property type="entry name" value="Tubulin-bd_cofactor_C_dom"/>
</dbReference>
<evidence type="ECO:0000313" key="3">
    <source>
        <dbReference type="EMBL" id="KAK8893984.1"/>
    </source>
</evidence>
<dbReference type="PROSITE" id="PS51329">
    <property type="entry name" value="C_CAP_COFACTOR_C"/>
    <property type="match status" value="1"/>
</dbReference>
<dbReference type="PANTHER" id="PTHR16052">
    <property type="entry name" value="TBCC DOMAIN-CONTAINING PROTEIN 1"/>
    <property type="match status" value="1"/>
</dbReference>
<feature type="domain" description="C-CAP/cofactor C-like" evidence="2">
    <location>
        <begin position="293"/>
        <end position="440"/>
    </location>
</feature>
<dbReference type="InterPro" id="IPR017901">
    <property type="entry name" value="C-CAP_CF_C-like"/>
</dbReference>
<dbReference type="PANTHER" id="PTHR16052:SF0">
    <property type="entry name" value="TBCC DOMAIN-CONTAINING PROTEIN 1"/>
    <property type="match status" value="1"/>
</dbReference>
<evidence type="ECO:0000259" key="2">
    <source>
        <dbReference type="PROSITE" id="PS51329"/>
    </source>
</evidence>
<dbReference type="Proteomes" id="UP001470230">
    <property type="component" value="Unassembled WGS sequence"/>
</dbReference>
<evidence type="ECO:0000256" key="1">
    <source>
        <dbReference type="ARBA" id="ARBA00008848"/>
    </source>
</evidence>
<dbReference type="Pfam" id="PF07986">
    <property type="entry name" value="TBCC"/>
    <property type="match status" value="1"/>
</dbReference>
<gene>
    <name evidence="3" type="ORF">M9Y10_022414</name>
</gene>
<dbReference type="InterPro" id="IPR039589">
    <property type="entry name" value="TBCC1"/>
</dbReference>
<reference evidence="3 4" key="1">
    <citation type="submission" date="2024-04" db="EMBL/GenBank/DDBJ databases">
        <title>Tritrichomonas musculus Genome.</title>
        <authorList>
            <person name="Alves-Ferreira E."/>
            <person name="Grigg M."/>
            <person name="Lorenzi H."/>
            <person name="Galac M."/>
        </authorList>
    </citation>
    <scope>NUCLEOTIDE SEQUENCE [LARGE SCALE GENOMIC DNA]</scope>
    <source>
        <strain evidence="3 4">EAF2021</strain>
    </source>
</reference>
<organism evidence="3 4">
    <name type="scientific">Tritrichomonas musculus</name>
    <dbReference type="NCBI Taxonomy" id="1915356"/>
    <lineage>
        <taxon>Eukaryota</taxon>
        <taxon>Metamonada</taxon>
        <taxon>Parabasalia</taxon>
        <taxon>Tritrichomonadida</taxon>
        <taxon>Tritrichomonadidae</taxon>
        <taxon>Tritrichomonas</taxon>
    </lineage>
</organism>
<proteinExistence type="inferred from homology"/>
<protein>
    <submittedName>
        <fullName evidence="3">TBCC domain-containing protein 1</fullName>
    </submittedName>
</protein>
<evidence type="ECO:0000313" key="4">
    <source>
        <dbReference type="Proteomes" id="UP001470230"/>
    </source>
</evidence>
<name>A0ABR2KS64_9EUKA</name>
<comment type="similarity">
    <text evidence="1">Belongs to the TBCC family.</text>
</comment>
<accession>A0ABR2KS64</accession>
<comment type="caution">
    <text evidence="3">The sequence shown here is derived from an EMBL/GenBank/DDBJ whole genome shotgun (WGS) entry which is preliminary data.</text>
</comment>